<dbReference type="GeneID" id="8290644"/>
<proteinExistence type="predicted"/>
<reference evidence="1 2" key="1">
    <citation type="journal article" date="2009" name="Genome Res.">
        <title>Comparative genomics of protoploid Saccharomycetaceae.</title>
        <authorList>
            <consortium name="The Genolevures Consortium"/>
            <person name="Souciet J.-L."/>
            <person name="Dujon B."/>
            <person name="Gaillardin C."/>
            <person name="Johnston M."/>
            <person name="Baret P.V."/>
            <person name="Cliften P."/>
            <person name="Sherman D.J."/>
            <person name="Weissenbach J."/>
            <person name="Westhof E."/>
            <person name="Wincker P."/>
            <person name="Jubin C."/>
            <person name="Poulain J."/>
            <person name="Barbe V."/>
            <person name="Segurens B."/>
            <person name="Artiguenave F."/>
            <person name="Anthouard V."/>
            <person name="Vacherie B."/>
            <person name="Val M.-E."/>
            <person name="Fulton R.S."/>
            <person name="Minx P."/>
            <person name="Wilson R."/>
            <person name="Durrens P."/>
            <person name="Jean G."/>
            <person name="Marck C."/>
            <person name="Martin T."/>
            <person name="Nikolski M."/>
            <person name="Rolland T."/>
            <person name="Seret M.-L."/>
            <person name="Casaregola S."/>
            <person name="Despons L."/>
            <person name="Fairhead C."/>
            <person name="Fischer G."/>
            <person name="Lafontaine I."/>
            <person name="Leh V."/>
            <person name="Lemaire M."/>
            <person name="de Montigny J."/>
            <person name="Neuveglise C."/>
            <person name="Thierry A."/>
            <person name="Blanc-Lenfle I."/>
            <person name="Bleykasten C."/>
            <person name="Diffels J."/>
            <person name="Fritsch E."/>
            <person name="Frangeul L."/>
            <person name="Goeffon A."/>
            <person name="Jauniaux N."/>
            <person name="Kachouri-Lafond R."/>
            <person name="Payen C."/>
            <person name="Potier S."/>
            <person name="Pribylova L."/>
            <person name="Ozanne C."/>
            <person name="Richard G.-F."/>
            <person name="Sacerdot C."/>
            <person name="Straub M.-L."/>
            <person name="Talla E."/>
        </authorList>
    </citation>
    <scope>NUCLEOTIDE SEQUENCE [LARGE SCALE GENOMIC DNA]</scope>
    <source>
        <strain evidence="2">ATCC 56472 / CBS 6340 / NRRL Y-8284</strain>
    </source>
</reference>
<keyword evidence="2" id="KW-1185">Reference proteome</keyword>
<dbReference type="KEGG" id="lth:KLTH0B00616g"/>
<dbReference type="EMBL" id="CU928166">
    <property type="protein sequence ID" value="CAR21387.1"/>
    <property type="molecule type" value="Genomic_DNA"/>
</dbReference>
<sequence length="120" mass="12925">MDSTAEQSQTIVPCGYVYNLTVTSNTSAMEGWCCGTAARTGSDPRDDRLLNGTSAITCNNGNTYLQVFNGTTYEDGYLCGLGLPGAYQFPLTETKNAASRLGPRWAQAFLLISLLIHLFA</sequence>
<organism evidence="1 2">
    <name type="scientific">Lachancea thermotolerans (strain ATCC 56472 / CBS 6340 / NRRL Y-8284)</name>
    <name type="common">Yeast</name>
    <name type="synonym">Kluyveromyces thermotolerans</name>
    <dbReference type="NCBI Taxonomy" id="559295"/>
    <lineage>
        <taxon>Eukaryota</taxon>
        <taxon>Fungi</taxon>
        <taxon>Dikarya</taxon>
        <taxon>Ascomycota</taxon>
        <taxon>Saccharomycotina</taxon>
        <taxon>Saccharomycetes</taxon>
        <taxon>Saccharomycetales</taxon>
        <taxon>Saccharomycetaceae</taxon>
        <taxon>Lachancea</taxon>
    </lineage>
</organism>
<evidence type="ECO:0000313" key="2">
    <source>
        <dbReference type="Proteomes" id="UP000002036"/>
    </source>
</evidence>
<protein>
    <submittedName>
        <fullName evidence="1">KLTH0B00616p</fullName>
    </submittedName>
</protein>
<evidence type="ECO:0000313" key="1">
    <source>
        <dbReference type="EMBL" id="CAR21387.1"/>
    </source>
</evidence>
<dbReference type="AlphaFoldDB" id="C5DC76"/>
<dbReference type="eggNOG" id="ENOG502SX82">
    <property type="taxonomic scope" value="Eukaryota"/>
</dbReference>
<accession>C5DC76</accession>
<dbReference type="RefSeq" id="XP_002551825.1">
    <property type="nucleotide sequence ID" value="XM_002551779.1"/>
</dbReference>
<dbReference type="InParanoid" id="C5DC76"/>
<dbReference type="Proteomes" id="UP000002036">
    <property type="component" value="Chromosome B"/>
</dbReference>
<name>C5DC76_LACTC</name>
<dbReference type="OrthoDB" id="10325852at2759"/>
<dbReference type="HOGENOM" id="CLU_2050076_0_0_1"/>
<gene>
    <name evidence="1" type="ordered locus">KLTH0B00616g</name>
</gene>